<dbReference type="KEGG" id="tfr:BR63_13770"/>
<evidence type="ECO:0000313" key="1">
    <source>
        <dbReference type="EMBL" id="QNB47262.1"/>
    </source>
</evidence>
<evidence type="ECO:0008006" key="3">
    <source>
        <dbReference type="Google" id="ProtNLM"/>
    </source>
</evidence>
<dbReference type="OrthoDB" id="2083794at2"/>
<gene>
    <name evidence="1" type="ORF">BR63_13770</name>
</gene>
<dbReference type="Proteomes" id="UP000515847">
    <property type="component" value="Chromosome"/>
</dbReference>
<dbReference type="RefSeq" id="WP_051965870.1">
    <property type="nucleotide sequence ID" value="NZ_CP045798.1"/>
</dbReference>
<accession>A0A7G6E5A8</accession>
<evidence type="ECO:0000313" key="2">
    <source>
        <dbReference type="Proteomes" id="UP000515847"/>
    </source>
</evidence>
<dbReference type="AlphaFoldDB" id="A0A7G6E5A8"/>
<name>A0A7G6E5A8_THEFR</name>
<dbReference type="EMBL" id="CP045798">
    <property type="protein sequence ID" value="QNB47262.1"/>
    <property type="molecule type" value="Genomic_DNA"/>
</dbReference>
<proteinExistence type="predicted"/>
<organism evidence="1 2">
    <name type="scientific">Thermanaerosceptrum fracticalcis</name>
    <dbReference type="NCBI Taxonomy" id="1712410"/>
    <lineage>
        <taxon>Bacteria</taxon>
        <taxon>Bacillati</taxon>
        <taxon>Bacillota</taxon>
        <taxon>Clostridia</taxon>
        <taxon>Eubacteriales</taxon>
        <taxon>Peptococcaceae</taxon>
        <taxon>Thermanaerosceptrum</taxon>
    </lineage>
</organism>
<keyword evidence="2" id="KW-1185">Reference proteome</keyword>
<sequence length="85" mass="9926">MNQNVENAEKIRQQNPVPAGHKVLPVCYLCNQVPKEGIKSGFFLKGIFICEECEKELINIKPEKHDEYMLTIAKLRHILFKNKTW</sequence>
<reference evidence="1 2" key="1">
    <citation type="journal article" date="2019" name="Front. Microbiol.">
        <title>Thermoanaerosceptrum fracticalcis gen. nov. sp. nov., a Novel Fumarate-Fermenting Microorganism From a Deep Fractured Carbonate Aquifer of the US Great Basin.</title>
        <authorList>
            <person name="Hamilton-Brehm S.D."/>
            <person name="Stewart L.E."/>
            <person name="Zavarin M."/>
            <person name="Caldwell M."/>
            <person name="Lawson P.A."/>
            <person name="Onstott T.C."/>
            <person name="Grzymski J."/>
            <person name="Neveux I."/>
            <person name="Lollar B.S."/>
            <person name="Russell C.E."/>
            <person name="Moser D.P."/>
        </authorList>
    </citation>
    <scope>NUCLEOTIDE SEQUENCE [LARGE SCALE GENOMIC DNA]</scope>
    <source>
        <strain evidence="1 2">DRI-13</strain>
    </source>
</reference>
<dbReference type="Pfam" id="PF10764">
    <property type="entry name" value="Gin"/>
    <property type="match status" value="1"/>
</dbReference>
<dbReference type="InterPro" id="IPR019700">
    <property type="entry name" value="Sigma-G_inhibitor_Gin"/>
</dbReference>
<protein>
    <recommendedName>
        <fullName evidence="3">Inhibitor of sigma-G Gin</fullName>
    </recommendedName>
</protein>